<evidence type="ECO:0000256" key="2">
    <source>
        <dbReference type="SAM" id="Phobius"/>
    </source>
</evidence>
<protein>
    <recommendedName>
        <fullName evidence="5">Ricin-type beta-trefoil lectin domain-containing protein</fullName>
    </recommendedName>
</protein>
<comment type="caution">
    <text evidence="3">The sequence shown here is derived from an EMBL/GenBank/DDBJ whole genome shotgun (WGS) entry which is preliminary data.</text>
</comment>
<proteinExistence type="predicted"/>
<dbReference type="EMBL" id="BMRE01000088">
    <property type="protein sequence ID" value="GGU84035.1"/>
    <property type="molecule type" value="Genomic_DNA"/>
</dbReference>
<evidence type="ECO:0000256" key="1">
    <source>
        <dbReference type="SAM" id="MobiDB-lite"/>
    </source>
</evidence>
<evidence type="ECO:0000313" key="4">
    <source>
        <dbReference type="Proteomes" id="UP000649573"/>
    </source>
</evidence>
<dbReference type="RefSeq" id="WP_189259749.1">
    <property type="nucleotide sequence ID" value="NZ_BMRE01000088.1"/>
</dbReference>
<keyword evidence="4" id="KW-1185">Reference proteome</keyword>
<gene>
    <name evidence="3" type="ORF">GCM10010178_87940</name>
</gene>
<feature type="region of interest" description="Disordered" evidence="1">
    <location>
        <begin position="85"/>
        <end position="107"/>
    </location>
</feature>
<evidence type="ECO:0008006" key="5">
    <source>
        <dbReference type="Google" id="ProtNLM"/>
    </source>
</evidence>
<keyword evidence="2" id="KW-0472">Membrane</keyword>
<sequence>MTSPAQRWHQEHTQHHPVGKKPKITKLGIVVTTVFLLGLGVVGYFSFGNDPGVGDCAEAKSQSRERLDFVKSDCSAPQAMYRLAESSTSSSPTCPDGDYVKDTGKSTRKSQRKRRDCYTLNVREGDCLTLTSVGEFTLHQRAACGPSTSKVTKVVDGKSDEKLCNSDDDSHVYSKPASTICISKV</sequence>
<reference evidence="4" key="1">
    <citation type="journal article" date="2019" name="Int. J. Syst. Evol. Microbiol.">
        <title>The Global Catalogue of Microorganisms (GCM) 10K type strain sequencing project: providing services to taxonomists for standard genome sequencing and annotation.</title>
        <authorList>
            <consortium name="The Broad Institute Genomics Platform"/>
            <consortium name="The Broad Institute Genome Sequencing Center for Infectious Disease"/>
            <person name="Wu L."/>
            <person name="Ma J."/>
        </authorList>
    </citation>
    <scope>NUCLEOTIDE SEQUENCE [LARGE SCALE GENOMIC DNA]</scope>
    <source>
        <strain evidence="4">JCM 3296</strain>
    </source>
</reference>
<feature type="transmembrane region" description="Helical" evidence="2">
    <location>
        <begin position="27"/>
        <end position="47"/>
    </location>
</feature>
<dbReference type="Proteomes" id="UP000649573">
    <property type="component" value="Unassembled WGS sequence"/>
</dbReference>
<accession>A0ABQ2VHA9</accession>
<organism evidence="3 4">
    <name type="scientific">Lentzea flava</name>
    <dbReference type="NCBI Taxonomy" id="103732"/>
    <lineage>
        <taxon>Bacteria</taxon>
        <taxon>Bacillati</taxon>
        <taxon>Actinomycetota</taxon>
        <taxon>Actinomycetes</taxon>
        <taxon>Pseudonocardiales</taxon>
        <taxon>Pseudonocardiaceae</taxon>
        <taxon>Lentzea</taxon>
    </lineage>
</organism>
<name>A0ABQ2VHA9_9PSEU</name>
<keyword evidence="2" id="KW-1133">Transmembrane helix</keyword>
<feature type="region of interest" description="Disordered" evidence="1">
    <location>
        <begin position="1"/>
        <end position="20"/>
    </location>
</feature>
<evidence type="ECO:0000313" key="3">
    <source>
        <dbReference type="EMBL" id="GGU84035.1"/>
    </source>
</evidence>
<keyword evidence="2" id="KW-0812">Transmembrane</keyword>